<feature type="transmembrane region" description="Helical" evidence="1">
    <location>
        <begin position="381"/>
        <end position="398"/>
    </location>
</feature>
<feature type="transmembrane region" description="Helical" evidence="1">
    <location>
        <begin position="212"/>
        <end position="234"/>
    </location>
</feature>
<evidence type="ECO:0000313" key="2">
    <source>
        <dbReference type="EMBL" id="MVU77331.1"/>
    </source>
</evidence>
<sequence length="434" mass="44696">MIRDRAAISPRATGRSYLPAAGAFALVVGLAAVIAATGVIVTAGGNDQRAFHWPSVLQIRGSFPHLDVVGLNTATGPLYHLAVAAIAGPLGLGEHGTQVVGALFAGCLAGLAVQYARSVPTWYLCALAVAPLLLSAYFWQSALWMLTDDAALLFAMAAMILMIADPTTRGRVAVGVLVAAAIATRQTFVWLLAPAVLSCVDPVRPRHARRATLRDAALVAVPGVVVLAGLIVLWGGLTPPAMRQFNAANPSWTAIAFTFAVAAIFAVPVLAAVADAAAVRAHLAAEIVTGVVVAVPALVFRSTATKFPDDSRRGGVLWTLVGKLPALDGRSPVLAVLAFAGGFACAAVFFVLERRTAVVMAAALVALAVVTAPGSQLYQKYAELPIAMLSVLVIVAVARTGRLSRTWPLAGLATFQFVATAGIVGVPVVRALGG</sequence>
<evidence type="ECO:0000256" key="1">
    <source>
        <dbReference type="SAM" id="Phobius"/>
    </source>
</evidence>
<name>A0A7K1USS9_9NOCA</name>
<keyword evidence="1" id="KW-0812">Transmembrane</keyword>
<feature type="transmembrane region" description="Helical" evidence="1">
    <location>
        <begin position="99"/>
        <end position="115"/>
    </location>
</feature>
<dbReference type="RefSeq" id="WP_157386690.1">
    <property type="nucleotide sequence ID" value="NZ_WRPP01000001.1"/>
</dbReference>
<gene>
    <name evidence="2" type="ORF">GPX89_08735</name>
</gene>
<feature type="transmembrane region" description="Helical" evidence="1">
    <location>
        <begin position="254"/>
        <end position="274"/>
    </location>
</feature>
<evidence type="ECO:0000313" key="3">
    <source>
        <dbReference type="Proteomes" id="UP000466794"/>
    </source>
</evidence>
<proteinExistence type="predicted"/>
<feature type="transmembrane region" description="Helical" evidence="1">
    <location>
        <begin position="146"/>
        <end position="164"/>
    </location>
</feature>
<dbReference type="AlphaFoldDB" id="A0A7K1USS9"/>
<dbReference type="EMBL" id="WRPP01000001">
    <property type="protein sequence ID" value="MVU77331.1"/>
    <property type="molecule type" value="Genomic_DNA"/>
</dbReference>
<keyword evidence="3" id="KW-1185">Reference proteome</keyword>
<feature type="transmembrane region" description="Helical" evidence="1">
    <location>
        <begin position="176"/>
        <end position="200"/>
    </location>
</feature>
<keyword evidence="1" id="KW-1133">Transmembrane helix</keyword>
<accession>A0A7K1USS9</accession>
<evidence type="ECO:0008006" key="4">
    <source>
        <dbReference type="Google" id="ProtNLM"/>
    </source>
</evidence>
<comment type="caution">
    <text evidence="2">The sequence shown here is derived from an EMBL/GenBank/DDBJ whole genome shotgun (WGS) entry which is preliminary data.</text>
</comment>
<feature type="transmembrane region" description="Helical" evidence="1">
    <location>
        <begin position="121"/>
        <end position="139"/>
    </location>
</feature>
<feature type="transmembrane region" description="Helical" evidence="1">
    <location>
        <begin position="333"/>
        <end position="352"/>
    </location>
</feature>
<feature type="transmembrane region" description="Helical" evidence="1">
    <location>
        <begin position="357"/>
        <end position="375"/>
    </location>
</feature>
<protein>
    <recommendedName>
        <fullName evidence="4">Glycosyltransferase RgtA/B/C/D-like domain-containing protein</fullName>
    </recommendedName>
</protein>
<keyword evidence="1" id="KW-0472">Membrane</keyword>
<reference evidence="2 3" key="1">
    <citation type="submission" date="2019-12" db="EMBL/GenBank/DDBJ databases">
        <title>Nocardia sp. nov. ET3-3 isolated from soil.</title>
        <authorList>
            <person name="Kanchanasin P."/>
            <person name="Tanasupawat S."/>
            <person name="Yuki M."/>
            <person name="Kudo T."/>
        </authorList>
    </citation>
    <scope>NUCLEOTIDE SEQUENCE [LARGE SCALE GENOMIC DNA]</scope>
    <source>
        <strain evidence="2 3">ET3-3</strain>
    </source>
</reference>
<feature type="transmembrane region" description="Helical" evidence="1">
    <location>
        <begin position="63"/>
        <end position="87"/>
    </location>
</feature>
<feature type="transmembrane region" description="Helical" evidence="1">
    <location>
        <begin position="410"/>
        <end position="432"/>
    </location>
</feature>
<dbReference type="Proteomes" id="UP000466794">
    <property type="component" value="Unassembled WGS sequence"/>
</dbReference>
<organism evidence="2 3">
    <name type="scientific">Nocardia terrae</name>
    <dbReference type="NCBI Taxonomy" id="2675851"/>
    <lineage>
        <taxon>Bacteria</taxon>
        <taxon>Bacillati</taxon>
        <taxon>Actinomycetota</taxon>
        <taxon>Actinomycetes</taxon>
        <taxon>Mycobacteriales</taxon>
        <taxon>Nocardiaceae</taxon>
        <taxon>Nocardia</taxon>
    </lineage>
</organism>
<feature type="transmembrane region" description="Helical" evidence="1">
    <location>
        <begin position="281"/>
        <end position="300"/>
    </location>
</feature>
<feature type="transmembrane region" description="Helical" evidence="1">
    <location>
        <begin position="21"/>
        <end position="43"/>
    </location>
</feature>